<dbReference type="OrthoDB" id="10013535at2759"/>
<comment type="caution">
    <text evidence="1">The sequence shown here is derived from an EMBL/GenBank/DDBJ whole genome shotgun (WGS) entry which is preliminary data.</text>
</comment>
<reference evidence="1 2" key="1">
    <citation type="journal article" date="2016" name="Nat. Commun.">
        <title>Extremotolerant tardigrade genome and improved radiotolerance of human cultured cells by tardigrade-unique protein.</title>
        <authorList>
            <person name="Hashimoto T."/>
            <person name="Horikawa D.D."/>
            <person name="Saito Y."/>
            <person name="Kuwahara H."/>
            <person name="Kozuka-Hata H."/>
            <person name="Shin-I T."/>
            <person name="Minakuchi Y."/>
            <person name="Ohishi K."/>
            <person name="Motoyama A."/>
            <person name="Aizu T."/>
            <person name="Enomoto A."/>
            <person name="Kondo K."/>
            <person name="Tanaka S."/>
            <person name="Hara Y."/>
            <person name="Koshikawa S."/>
            <person name="Sagara H."/>
            <person name="Miura T."/>
            <person name="Yokobori S."/>
            <person name="Miyagawa K."/>
            <person name="Suzuki Y."/>
            <person name="Kubo T."/>
            <person name="Oyama M."/>
            <person name="Kohara Y."/>
            <person name="Fujiyama A."/>
            <person name="Arakawa K."/>
            <person name="Katayama T."/>
            <person name="Toyoda A."/>
            <person name="Kunieda T."/>
        </authorList>
    </citation>
    <scope>NUCLEOTIDE SEQUENCE [LARGE SCALE GENOMIC DNA]</scope>
    <source>
        <strain evidence="1 2">YOKOZUNA-1</strain>
    </source>
</reference>
<keyword evidence="2" id="KW-1185">Reference proteome</keyword>
<dbReference type="AlphaFoldDB" id="A0A1D1VPC5"/>
<evidence type="ECO:0000313" key="2">
    <source>
        <dbReference type="Proteomes" id="UP000186922"/>
    </source>
</evidence>
<dbReference type="Proteomes" id="UP000186922">
    <property type="component" value="Unassembled WGS sequence"/>
</dbReference>
<accession>A0A1D1VPC5</accession>
<name>A0A1D1VPC5_RAMVA</name>
<gene>
    <name evidence="1" type="primary">RvY_13865-1</name>
    <name evidence="1" type="synonym">RvY_13865.1</name>
    <name evidence="1" type="ORF">RvY_13865</name>
</gene>
<protein>
    <submittedName>
        <fullName evidence="1">Uncharacterized protein</fullName>
    </submittedName>
</protein>
<dbReference type="EMBL" id="BDGG01000009">
    <property type="protein sequence ID" value="GAV03442.1"/>
    <property type="molecule type" value="Genomic_DNA"/>
</dbReference>
<sequence length="65" mass="7371">MVAIHKPVHHTKEEVARTLPLPHDPSYPDSLDFLLHSVYNNAREFNTDKAGIRVQPESSVKHTKA</sequence>
<organism evidence="1 2">
    <name type="scientific">Ramazzottius varieornatus</name>
    <name type="common">Water bear</name>
    <name type="synonym">Tardigrade</name>
    <dbReference type="NCBI Taxonomy" id="947166"/>
    <lineage>
        <taxon>Eukaryota</taxon>
        <taxon>Metazoa</taxon>
        <taxon>Ecdysozoa</taxon>
        <taxon>Tardigrada</taxon>
        <taxon>Eutardigrada</taxon>
        <taxon>Parachela</taxon>
        <taxon>Hypsibioidea</taxon>
        <taxon>Ramazzottiidae</taxon>
        <taxon>Ramazzottius</taxon>
    </lineage>
</organism>
<proteinExistence type="predicted"/>
<evidence type="ECO:0000313" key="1">
    <source>
        <dbReference type="EMBL" id="GAV03442.1"/>
    </source>
</evidence>